<comment type="caution">
    <text evidence="2">The sequence shown here is derived from an EMBL/GenBank/DDBJ whole genome shotgun (WGS) entry which is preliminary data.</text>
</comment>
<dbReference type="InterPro" id="IPR050678">
    <property type="entry name" value="DNA_Partitioning_ATPase"/>
</dbReference>
<dbReference type="Gene3D" id="3.40.50.300">
    <property type="entry name" value="P-loop containing nucleotide triphosphate hydrolases"/>
    <property type="match status" value="1"/>
</dbReference>
<dbReference type="EMBL" id="JAAMRD010000020">
    <property type="protein sequence ID" value="MBA1306679.1"/>
    <property type="molecule type" value="Genomic_DNA"/>
</dbReference>
<dbReference type="InterPro" id="IPR025669">
    <property type="entry name" value="AAA_dom"/>
</dbReference>
<dbReference type="Proteomes" id="UP001138621">
    <property type="component" value="Unassembled WGS sequence"/>
</dbReference>
<dbReference type="PANTHER" id="PTHR13696">
    <property type="entry name" value="P-LOOP CONTAINING NUCLEOSIDE TRIPHOSPHATE HYDROLASE"/>
    <property type="match status" value="1"/>
</dbReference>
<gene>
    <name evidence="2" type="ORF">G7024_19975</name>
</gene>
<dbReference type="AlphaFoldDB" id="A0AA40RVB0"/>
<evidence type="ECO:0000313" key="2">
    <source>
        <dbReference type="EMBL" id="MBA1306679.1"/>
    </source>
</evidence>
<dbReference type="RefSeq" id="WP_181122269.1">
    <property type="nucleotide sequence ID" value="NZ_JAAMRD010000020.1"/>
</dbReference>
<evidence type="ECO:0000259" key="1">
    <source>
        <dbReference type="Pfam" id="PF13614"/>
    </source>
</evidence>
<evidence type="ECO:0000313" key="3">
    <source>
        <dbReference type="Proteomes" id="UP001138621"/>
    </source>
</evidence>
<feature type="domain" description="AAA" evidence="1">
    <location>
        <begin position="12"/>
        <end position="183"/>
    </location>
</feature>
<dbReference type="Pfam" id="PF13614">
    <property type="entry name" value="AAA_31"/>
    <property type="match status" value="1"/>
</dbReference>
<dbReference type="PANTHER" id="PTHR13696:SF99">
    <property type="entry name" value="COBYRINIC ACID AC-DIAMIDE SYNTHASE"/>
    <property type="match status" value="1"/>
</dbReference>
<dbReference type="CDD" id="cd02042">
    <property type="entry name" value="ParAB_family"/>
    <property type="match status" value="1"/>
</dbReference>
<dbReference type="InterPro" id="IPR027417">
    <property type="entry name" value="P-loop_NTPase"/>
</dbReference>
<sequence>MSKKKRLKTPGKVIVLNNQKGGVGKTTIAYHDACYLASQGYKVVAIDLDGQGNLSGRFFPLAERISGYRAVHLFTSAPAEFAPLTADLGVDVIYALKRDVELFNVERMPLGEAAANFYEKVSQLREDYDFIVVDTPPALGNMMTAACIAADFLFVPVELAAFAVEGVENVLETLQEIGQLTGSEVKVTGVICNKLRAVNSHSKSLAELRQAVGPLILKHCLVNRGSVDEAMGDRVPVWQRKSTGAQRDTGREMTQLMAEMAGLCGIKIDTKARARK</sequence>
<proteinExistence type="predicted"/>
<dbReference type="SUPFAM" id="SSF52540">
    <property type="entry name" value="P-loop containing nucleoside triphosphate hydrolases"/>
    <property type="match status" value="1"/>
</dbReference>
<accession>A0AA40RVB0</accession>
<organism evidence="2 3">
    <name type="scientific">Stutzerimonas stutzeri</name>
    <name type="common">Pseudomonas stutzeri</name>
    <dbReference type="NCBI Taxonomy" id="316"/>
    <lineage>
        <taxon>Bacteria</taxon>
        <taxon>Pseudomonadati</taxon>
        <taxon>Pseudomonadota</taxon>
        <taxon>Gammaproteobacteria</taxon>
        <taxon>Pseudomonadales</taxon>
        <taxon>Pseudomonadaceae</taxon>
        <taxon>Stutzerimonas</taxon>
    </lineage>
</organism>
<reference evidence="2" key="1">
    <citation type="submission" date="2020-02" db="EMBL/GenBank/DDBJ databases">
        <title>Synteny-based analysis reveals conserved mechanism for high triclosan tolerance in Pseudomonas, as well as instances of horizontal transfer.</title>
        <authorList>
            <person name="Mcfarland A.G."/>
            <person name="Bertucci H.K."/>
            <person name="Litmann E."/>
            <person name="Shen J."/>
            <person name="Huttenhower C."/>
            <person name="Hartmann E.M."/>
        </authorList>
    </citation>
    <scope>NUCLEOTIDE SEQUENCE</scope>
    <source>
        <strain evidence="2">109A1</strain>
    </source>
</reference>
<protein>
    <submittedName>
        <fullName evidence="2">ParA family protein</fullName>
    </submittedName>
</protein>
<name>A0AA40RVB0_STUST</name>